<evidence type="ECO:0000256" key="11">
    <source>
        <dbReference type="SAM" id="Phobius"/>
    </source>
</evidence>
<reference evidence="14 15" key="1">
    <citation type="submission" date="2023-07" db="EMBL/GenBank/DDBJ databases">
        <authorList>
            <person name="Lian W.-H."/>
        </authorList>
    </citation>
    <scope>NUCLEOTIDE SEQUENCE [LARGE SCALE GENOMIC DNA]</scope>
    <source>
        <strain evidence="14 15">SYSU DXS3180</strain>
    </source>
</reference>
<evidence type="ECO:0000256" key="1">
    <source>
        <dbReference type="ARBA" id="ARBA00004651"/>
    </source>
</evidence>
<dbReference type="InterPro" id="IPR002550">
    <property type="entry name" value="CNNM"/>
</dbReference>
<evidence type="ECO:0000313" key="14">
    <source>
        <dbReference type="EMBL" id="MEX6690459.1"/>
    </source>
</evidence>
<dbReference type="Gene3D" id="3.10.580.10">
    <property type="entry name" value="CBS-domain"/>
    <property type="match status" value="1"/>
</dbReference>
<comment type="caution">
    <text evidence="14">The sequence shown here is derived from an EMBL/GenBank/DDBJ whole genome shotgun (WGS) entry which is preliminary data.</text>
</comment>
<dbReference type="PROSITE" id="PS51846">
    <property type="entry name" value="CNNM"/>
    <property type="match status" value="1"/>
</dbReference>
<feature type="domain" description="CNNM transmembrane" evidence="13">
    <location>
        <begin position="21"/>
        <end position="151"/>
    </location>
</feature>
<evidence type="ECO:0000256" key="8">
    <source>
        <dbReference type="ARBA" id="ARBA00023136"/>
    </source>
</evidence>
<dbReference type="SMART" id="SM01091">
    <property type="entry name" value="CorC_HlyC"/>
    <property type="match status" value="1"/>
</dbReference>
<keyword evidence="8 10" id="KW-0472">Membrane</keyword>
<protein>
    <submittedName>
        <fullName evidence="14">Gliding motility-associated protein GldE</fullName>
    </submittedName>
</protein>
<dbReference type="SUPFAM" id="SSF54631">
    <property type="entry name" value="CBS-domain pair"/>
    <property type="match status" value="1"/>
</dbReference>
<gene>
    <name evidence="14" type="primary">gldE</name>
    <name evidence="14" type="ORF">QTN47_23305</name>
</gene>
<dbReference type="InterPro" id="IPR005170">
    <property type="entry name" value="Transptr-assoc_dom"/>
</dbReference>
<dbReference type="PANTHER" id="PTHR22777">
    <property type="entry name" value="HEMOLYSIN-RELATED"/>
    <property type="match status" value="1"/>
</dbReference>
<organism evidence="14 15">
    <name type="scientific">Danxiaibacter flavus</name>
    <dbReference type="NCBI Taxonomy" id="3049108"/>
    <lineage>
        <taxon>Bacteria</taxon>
        <taxon>Pseudomonadati</taxon>
        <taxon>Bacteroidota</taxon>
        <taxon>Chitinophagia</taxon>
        <taxon>Chitinophagales</taxon>
        <taxon>Chitinophagaceae</taxon>
        <taxon>Danxiaibacter</taxon>
    </lineage>
</organism>
<feature type="transmembrane region" description="Helical" evidence="11">
    <location>
        <begin position="80"/>
        <end position="103"/>
    </location>
</feature>
<evidence type="ECO:0000256" key="5">
    <source>
        <dbReference type="ARBA" id="ARBA00022737"/>
    </source>
</evidence>
<dbReference type="RefSeq" id="WP_369331871.1">
    <property type="nucleotide sequence ID" value="NZ_JAULBC010000008.1"/>
</dbReference>
<evidence type="ECO:0000259" key="12">
    <source>
        <dbReference type="PROSITE" id="PS51371"/>
    </source>
</evidence>
<dbReference type="InterPro" id="IPR000644">
    <property type="entry name" value="CBS_dom"/>
</dbReference>
<dbReference type="Pfam" id="PF00571">
    <property type="entry name" value="CBS"/>
    <property type="match status" value="1"/>
</dbReference>
<evidence type="ECO:0000256" key="3">
    <source>
        <dbReference type="ARBA" id="ARBA00022475"/>
    </source>
</evidence>
<dbReference type="SUPFAM" id="SSF56176">
    <property type="entry name" value="FAD-binding/transporter-associated domain-like"/>
    <property type="match status" value="1"/>
</dbReference>
<dbReference type="InterPro" id="IPR046342">
    <property type="entry name" value="CBS_dom_sf"/>
</dbReference>
<dbReference type="CDD" id="cd04590">
    <property type="entry name" value="CBS_pair_CorC_HlyC_assoc"/>
    <property type="match status" value="1"/>
</dbReference>
<dbReference type="InterPro" id="IPR036318">
    <property type="entry name" value="FAD-bd_PCMH-like_sf"/>
</dbReference>
<dbReference type="SMART" id="SM00116">
    <property type="entry name" value="CBS"/>
    <property type="match status" value="2"/>
</dbReference>
<proteinExistence type="inferred from homology"/>
<dbReference type="EMBL" id="JAULBC010000008">
    <property type="protein sequence ID" value="MEX6690459.1"/>
    <property type="molecule type" value="Genomic_DNA"/>
</dbReference>
<dbReference type="PROSITE" id="PS51371">
    <property type="entry name" value="CBS"/>
    <property type="match status" value="2"/>
</dbReference>
<dbReference type="Proteomes" id="UP001560573">
    <property type="component" value="Unassembled WGS sequence"/>
</dbReference>
<keyword evidence="4 10" id="KW-0812">Transmembrane</keyword>
<keyword evidence="15" id="KW-1185">Reference proteome</keyword>
<name>A0ABV3ZKP0_9BACT</name>
<evidence type="ECO:0000313" key="15">
    <source>
        <dbReference type="Proteomes" id="UP001560573"/>
    </source>
</evidence>
<dbReference type="Gene3D" id="3.30.465.10">
    <property type="match status" value="1"/>
</dbReference>
<evidence type="ECO:0000256" key="2">
    <source>
        <dbReference type="ARBA" id="ARBA00006337"/>
    </source>
</evidence>
<dbReference type="InterPro" id="IPR019862">
    <property type="entry name" value="Motility-assoc_prot_GldE"/>
</dbReference>
<keyword evidence="5" id="KW-0677">Repeat</keyword>
<keyword evidence="3" id="KW-1003">Cell membrane</keyword>
<sequence length="447" mass="50520">MEVLSDANILTGSIQRLAAVNLQGTTVLIILLLVLIALSFVVSGAEVAFFSLTYKDINLLKTKQQHSYQRILDLLEDPKALLASLLIANSLANIGIIIISNLVLDSLFDFSHLAYPWLEFMIKVVAVTSILVLFAEIMPKVFANQNNIRFAKDFGIIAEAAYYMFNRMGRGLIKYSDVIENRLAKNFNGTYGREERRHAIDLYAENFGSEKEKNILLGIENFGDVTVKQIMRTRLDVSGIEYKTDFAELVHKAEELHYSRLPIFKEDLDEVVGIIQTKDLIPFLEQGHDFDWHELMRAPYFVHEHKLIGDLLKEFQSKRIHFAVVVDEFGGTSGIVTLEDIIEEIIGDIKDEFDEDDSPVKKIDNNNYIFDGKVMINDVCKAIDLPLDTFDIVKGESDSLAGLVLEIAGEIPQVNQVVNSGDFDFTVMEMEKNRLTKIKVTIRTSVS</sequence>
<evidence type="ECO:0000256" key="7">
    <source>
        <dbReference type="ARBA" id="ARBA00023122"/>
    </source>
</evidence>
<evidence type="ECO:0000259" key="13">
    <source>
        <dbReference type="PROSITE" id="PS51846"/>
    </source>
</evidence>
<accession>A0ABV3ZKP0</accession>
<comment type="subcellular location">
    <subcellularLocation>
        <location evidence="1">Cell membrane</location>
        <topology evidence="1">Multi-pass membrane protein</topology>
    </subcellularLocation>
</comment>
<feature type="transmembrane region" description="Helical" evidence="11">
    <location>
        <begin position="27"/>
        <end position="54"/>
    </location>
</feature>
<evidence type="ECO:0000256" key="6">
    <source>
        <dbReference type="ARBA" id="ARBA00022989"/>
    </source>
</evidence>
<evidence type="ECO:0000256" key="9">
    <source>
        <dbReference type="PROSITE-ProRule" id="PRU00703"/>
    </source>
</evidence>
<dbReference type="InterPro" id="IPR016169">
    <property type="entry name" value="FAD-bd_PCMH_sub2"/>
</dbReference>
<keyword evidence="7 9" id="KW-0129">CBS domain</keyword>
<keyword evidence="6 10" id="KW-1133">Transmembrane helix</keyword>
<dbReference type="NCBIfam" id="TIGR03520">
    <property type="entry name" value="GldE"/>
    <property type="match status" value="1"/>
</dbReference>
<evidence type="ECO:0000256" key="4">
    <source>
        <dbReference type="ARBA" id="ARBA00022692"/>
    </source>
</evidence>
<evidence type="ECO:0000256" key="10">
    <source>
        <dbReference type="PROSITE-ProRule" id="PRU01193"/>
    </source>
</evidence>
<feature type="domain" description="CBS" evidence="12">
    <location>
        <begin position="231"/>
        <end position="290"/>
    </location>
</feature>
<dbReference type="InterPro" id="IPR044751">
    <property type="entry name" value="Ion_transp-like_CBS"/>
</dbReference>
<feature type="domain" description="CBS" evidence="12">
    <location>
        <begin position="295"/>
        <end position="352"/>
    </location>
</feature>
<dbReference type="PANTHER" id="PTHR22777:SF32">
    <property type="entry name" value="UPF0053 INNER MEMBRANE PROTEIN YFJD"/>
    <property type="match status" value="1"/>
</dbReference>
<comment type="similarity">
    <text evidence="2">Belongs to the UPF0053 family.</text>
</comment>
<dbReference type="Pfam" id="PF01595">
    <property type="entry name" value="CNNM"/>
    <property type="match status" value="1"/>
</dbReference>
<dbReference type="Pfam" id="PF03471">
    <property type="entry name" value="CorC_HlyC"/>
    <property type="match status" value="1"/>
</dbReference>
<feature type="transmembrane region" description="Helical" evidence="11">
    <location>
        <begin position="115"/>
        <end position="135"/>
    </location>
</feature>